<dbReference type="PANTHER" id="PTHR15975:SF2">
    <property type="entry name" value="CCR4-NOT TRANSCRIPTION COMPLEX SUBUNIT 11"/>
    <property type="match status" value="1"/>
</dbReference>
<evidence type="ECO:0000313" key="3">
    <source>
        <dbReference type="Proteomes" id="UP000479710"/>
    </source>
</evidence>
<dbReference type="InterPro" id="IPR019312">
    <property type="entry name" value="CNOT11"/>
</dbReference>
<proteinExistence type="predicted"/>
<evidence type="ECO:0000313" key="2">
    <source>
        <dbReference type="EMBL" id="KAF0895192.1"/>
    </source>
</evidence>
<dbReference type="OrthoDB" id="10265389at2759"/>
<gene>
    <name evidence="2" type="ORF">E2562_008532</name>
</gene>
<comment type="caution">
    <text evidence="2">The sequence shown here is derived from an EMBL/GenBank/DDBJ whole genome shotgun (WGS) entry which is preliminary data.</text>
</comment>
<dbReference type="PANTHER" id="PTHR15975">
    <property type="entry name" value="CCR4-NOT TRANSCRIPTION COMPLEX SUBUNIT 11"/>
    <property type="match status" value="1"/>
</dbReference>
<dbReference type="Proteomes" id="UP000479710">
    <property type="component" value="Unassembled WGS sequence"/>
</dbReference>
<accession>A0A6G1C4U8</accession>
<organism evidence="2 3">
    <name type="scientific">Oryza meyeriana var. granulata</name>
    <dbReference type="NCBI Taxonomy" id="110450"/>
    <lineage>
        <taxon>Eukaryota</taxon>
        <taxon>Viridiplantae</taxon>
        <taxon>Streptophyta</taxon>
        <taxon>Embryophyta</taxon>
        <taxon>Tracheophyta</taxon>
        <taxon>Spermatophyta</taxon>
        <taxon>Magnoliopsida</taxon>
        <taxon>Liliopsida</taxon>
        <taxon>Poales</taxon>
        <taxon>Poaceae</taxon>
        <taxon>BOP clade</taxon>
        <taxon>Oryzoideae</taxon>
        <taxon>Oryzeae</taxon>
        <taxon>Oryzinae</taxon>
        <taxon>Oryza</taxon>
        <taxon>Oryza meyeriana</taxon>
    </lineage>
</organism>
<sequence>MSPEKDAGLPPPREPPGVPVLTGSMRPDECADLLSLVSGVKRPLEDVVADFLTRIPPERRLRFGAAINFVLKDKNMLRPAERLIAFAILRQVYSSQLENPFIPLLIHAACDETSDKPEWVFLQLLLNSTNGDNNREILRHSAADYLEESAYASQVLLTREQLERRYACKEVQPQPCTGSFRAATVRSAIPDPDVSQSCTDSSEISLAKSNRDNLITSLLQQTSLNGIGPQWIRPPPPRLEILERELQWLNLDNNHELLWDSSMCADTSRGAAIRDLVGKACKGPLSPAQQETCIDPPVSRFSGKTYFRRRRKGGEKPAQP</sequence>
<dbReference type="AlphaFoldDB" id="A0A6G1C4U8"/>
<feature type="compositionally biased region" description="Pro residues" evidence="1">
    <location>
        <begin position="9"/>
        <end position="18"/>
    </location>
</feature>
<keyword evidence="3" id="KW-1185">Reference proteome</keyword>
<dbReference type="GO" id="GO:0030014">
    <property type="term" value="C:CCR4-NOT complex"/>
    <property type="evidence" value="ECO:0007669"/>
    <property type="project" value="InterPro"/>
</dbReference>
<feature type="region of interest" description="Disordered" evidence="1">
    <location>
        <begin position="1"/>
        <end position="22"/>
    </location>
</feature>
<name>A0A6G1C4U8_9ORYZ</name>
<reference evidence="2 3" key="1">
    <citation type="submission" date="2019-11" db="EMBL/GenBank/DDBJ databases">
        <title>Whole genome sequence of Oryza granulata.</title>
        <authorList>
            <person name="Li W."/>
        </authorList>
    </citation>
    <scope>NUCLEOTIDE SEQUENCE [LARGE SCALE GENOMIC DNA]</scope>
    <source>
        <strain evidence="3">cv. Menghai</strain>
        <tissue evidence="2">Leaf</tissue>
    </source>
</reference>
<evidence type="ECO:0000256" key="1">
    <source>
        <dbReference type="SAM" id="MobiDB-lite"/>
    </source>
</evidence>
<dbReference type="EMBL" id="SPHZ02000010">
    <property type="protein sequence ID" value="KAF0895192.1"/>
    <property type="molecule type" value="Genomic_DNA"/>
</dbReference>
<protein>
    <submittedName>
        <fullName evidence="2">Uncharacterized protein</fullName>
    </submittedName>
</protein>
<feature type="region of interest" description="Disordered" evidence="1">
    <location>
        <begin position="292"/>
        <end position="320"/>
    </location>
</feature>